<protein>
    <submittedName>
        <fullName evidence="1">Uncharacterized protein</fullName>
    </submittedName>
</protein>
<name>A0ABQ9U7T4_SAGOE</name>
<comment type="caution">
    <text evidence="1">The sequence shown here is derived from an EMBL/GenBank/DDBJ whole genome shotgun (WGS) entry which is preliminary data.</text>
</comment>
<evidence type="ECO:0000313" key="2">
    <source>
        <dbReference type="Proteomes" id="UP001266305"/>
    </source>
</evidence>
<reference evidence="1 2" key="1">
    <citation type="submission" date="2023-05" db="EMBL/GenBank/DDBJ databases">
        <title>B98-5 Cell Line De Novo Hybrid Assembly: An Optical Mapping Approach.</title>
        <authorList>
            <person name="Kananen K."/>
            <person name="Auerbach J.A."/>
            <person name="Kautto E."/>
            <person name="Blachly J.S."/>
        </authorList>
    </citation>
    <scope>NUCLEOTIDE SEQUENCE [LARGE SCALE GENOMIC DNA]</scope>
    <source>
        <strain evidence="1">B95-8</strain>
        <tissue evidence="1">Cell line</tissue>
    </source>
</reference>
<dbReference type="Proteomes" id="UP001266305">
    <property type="component" value="Unassembled WGS sequence"/>
</dbReference>
<sequence length="156" mass="17258">MFTFDADLGLEADMAIPETHWQLNVPAFMSTVPIIYYGFNHYPRGQPLLFTVPCPRHPLLLQVPQTPCQTLTAISTYSKPPMTLQLLLSQPIQPMMPGSCDARQPSEVSRTGRQVKYVMDPGGRQEASTGGLVPGWPGLTSLGWQHSHEPCNKGRV</sequence>
<dbReference type="EMBL" id="JASSZA010000015">
    <property type="protein sequence ID" value="KAK2093119.1"/>
    <property type="molecule type" value="Genomic_DNA"/>
</dbReference>
<gene>
    <name evidence="1" type="ORF">P7K49_029648</name>
</gene>
<evidence type="ECO:0000313" key="1">
    <source>
        <dbReference type="EMBL" id="KAK2093119.1"/>
    </source>
</evidence>
<keyword evidence="2" id="KW-1185">Reference proteome</keyword>
<accession>A0ABQ9U7T4</accession>
<organism evidence="1 2">
    <name type="scientific">Saguinus oedipus</name>
    <name type="common">Cotton-top tamarin</name>
    <name type="synonym">Oedipomidas oedipus</name>
    <dbReference type="NCBI Taxonomy" id="9490"/>
    <lineage>
        <taxon>Eukaryota</taxon>
        <taxon>Metazoa</taxon>
        <taxon>Chordata</taxon>
        <taxon>Craniata</taxon>
        <taxon>Vertebrata</taxon>
        <taxon>Euteleostomi</taxon>
        <taxon>Mammalia</taxon>
        <taxon>Eutheria</taxon>
        <taxon>Euarchontoglires</taxon>
        <taxon>Primates</taxon>
        <taxon>Haplorrhini</taxon>
        <taxon>Platyrrhini</taxon>
        <taxon>Cebidae</taxon>
        <taxon>Callitrichinae</taxon>
        <taxon>Saguinus</taxon>
    </lineage>
</organism>
<proteinExistence type="predicted"/>